<evidence type="ECO:0000313" key="8">
    <source>
        <dbReference type="Proteomes" id="UP000324194"/>
    </source>
</evidence>
<dbReference type="Pfam" id="PF01323">
    <property type="entry name" value="DSBA"/>
    <property type="match status" value="1"/>
</dbReference>
<evidence type="ECO:0000256" key="5">
    <source>
        <dbReference type="SAM" id="SignalP"/>
    </source>
</evidence>
<dbReference type="AlphaFoldDB" id="A0A5E4PK28"/>
<dbReference type="KEGG" id="asip:AQUSIP_20660"/>
<evidence type="ECO:0000313" key="7">
    <source>
        <dbReference type="EMBL" id="VVC76741.1"/>
    </source>
</evidence>
<evidence type="ECO:0000256" key="2">
    <source>
        <dbReference type="ARBA" id="ARBA00023002"/>
    </source>
</evidence>
<dbReference type="SUPFAM" id="SSF52833">
    <property type="entry name" value="Thioredoxin-like"/>
    <property type="match status" value="1"/>
</dbReference>
<proteinExistence type="predicted"/>
<keyword evidence="1 5" id="KW-0732">Signal</keyword>
<gene>
    <name evidence="7" type="primary">dsbA</name>
    <name evidence="7" type="ORF">AQUSIP_20660</name>
</gene>
<dbReference type="InterPro" id="IPR036249">
    <property type="entry name" value="Thioredoxin-like_sf"/>
</dbReference>
<reference evidence="7 8" key="1">
    <citation type="submission" date="2019-08" db="EMBL/GenBank/DDBJ databases">
        <authorList>
            <person name="Guy L."/>
        </authorList>
    </citation>
    <scope>NUCLEOTIDE SEQUENCE [LARGE SCALE GENOMIC DNA]</scope>
    <source>
        <strain evidence="7 8">SGT-108</strain>
    </source>
</reference>
<dbReference type="CDD" id="cd03023">
    <property type="entry name" value="DsbA_Com1_like"/>
    <property type="match status" value="1"/>
</dbReference>
<dbReference type="PANTHER" id="PTHR13887:SF14">
    <property type="entry name" value="DISULFIDE BOND FORMATION PROTEIN D"/>
    <property type="match status" value="1"/>
</dbReference>
<feature type="signal peptide" evidence="5">
    <location>
        <begin position="1"/>
        <end position="23"/>
    </location>
</feature>
<dbReference type="GO" id="GO:0016491">
    <property type="term" value="F:oxidoreductase activity"/>
    <property type="evidence" value="ECO:0007669"/>
    <property type="project" value="UniProtKB-KW"/>
</dbReference>
<keyword evidence="2" id="KW-0560">Oxidoreductase</keyword>
<keyword evidence="3" id="KW-1015">Disulfide bond</keyword>
<keyword evidence="8" id="KW-1185">Reference proteome</keyword>
<feature type="chain" id="PRO_5023042829" evidence="5">
    <location>
        <begin position="24"/>
        <end position="202"/>
    </location>
</feature>
<name>A0A5E4PK28_9COXI</name>
<dbReference type="Gene3D" id="3.40.30.10">
    <property type="entry name" value="Glutaredoxin"/>
    <property type="match status" value="1"/>
</dbReference>
<dbReference type="OrthoDB" id="9780340at2"/>
<evidence type="ECO:0000259" key="6">
    <source>
        <dbReference type="Pfam" id="PF01323"/>
    </source>
</evidence>
<dbReference type="Proteomes" id="UP000324194">
    <property type="component" value="Chromosome 1"/>
</dbReference>
<evidence type="ECO:0000256" key="1">
    <source>
        <dbReference type="ARBA" id="ARBA00022729"/>
    </source>
</evidence>
<dbReference type="PANTHER" id="PTHR13887">
    <property type="entry name" value="GLUTATHIONE S-TRANSFERASE KAPPA"/>
    <property type="match status" value="1"/>
</dbReference>
<dbReference type="RefSeq" id="WP_148340044.1">
    <property type="nucleotide sequence ID" value="NZ_LR699119.1"/>
</dbReference>
<protein>
    <submittedName>
        <fullName evidence="7">Thiol:disulfide interchange protein DsbA</fullName>
    </submittedName>
</protein>
<evidence type="ECO:0000256" key="4">
    <source>
        <dbReference type="ARBA" id="ARBA00023284"/>
    </source>
</evidence>
<accession>A0A5E4PK28</accession>
<feature type="domain" description="DSBA-like thioredoxin" evidence="6">
    <location>
        <begin position="46"/>
        <end position="198"/>
    </location>
</feature>
<organism evidence="7 8">
    <name type="scientific">Aquicella siphonis</name>
    <dbReference type="NCBI Taxonomy" id="254247"/>
    <lineage>
        <taxon>Bacteria</taxon>
        <taxon>Pseudomonadati</taxon>
        <taxon>Pseudomonadota</taxon>
        <taxon>Gammaproteobacteria</taxon>
        <taxon>Legionellales</taxon>
        <taxon>Coxiellaceae</taxon>
        <taxon>Aquicella</taxon>
    </lineage>
</organism>
<dbReference type="EMBL" id="LR699119">
    <property type="protein sequence ID" value="VVC76741.1"/>
    <property type="molecule type" value="Genomic_DNA"/>
</dbReference>
<dbReference type="InterPro" id="IPR001853">
    <property type="entry name" value="DSBA-like_thioredoxin_dom"/>
</dbReference>
<evidence type="ECO:0000256" key="3">
    <source>
        <dbReference type="ARBA" id="ARBA00023157"/>
    </source>
</evidence>
<sequence>MITKCLKYLMFAFGLLFSLNASADVVKSLFHHEQDPVAGNPKGSVTVVEFFDYQCSHCINMAPVISAIIKANPKVRIVFKEYPIRGPMSEIAARAALAANMQGKYYEFNHALMTTSLAMNENNILDIAKSMGLNVKKLKKDMNSSTVTNVIQANYALARELNLTGTPAFFVGKTNAKDSKNLNFTLGEMSQTELQDAINHAI</sequence>
<keyword evidence="4" id="KW-0676">Redox-active center</keyword>